<organism evidence="2 3">
    <name type="scientific">Methylobacterium nodulans (strain LMG 21967 / CNCM I-2342 / ORS 2060)</name>
    <dbReference type="NCBI Taxonomy" id="460265"/>
    <lineage>
        <taxon>Bacteria</taxon>
        <taxon>Pseudomonadati</taxon>
        <taxon>Pseudomonadota</taxon>
        <taxon>Alphaproteobacteria</taxon>
        <taxon>Hyphomicrobiales</taxon>
        <taxon>Methylobacteriaceae</taxon>
        <taxon>Methylobacterium</taxon>
    </lineage>
</organism>
<evidence type="ECO:0000313" key="2">
    <source>
        <dbReference type="EMBL" id="ACL57048.1"/>
    </source>
</evidence>
<protein>
    <submittedName>
        <fullName evidence="2">Uncharacterized protein</fullName>
    </submittedName>
</protein>
<evidence type="ECO:0000313" key="3">
    <source>
        <dbReference type="Proteomes" id="UP000008207"/>
    </source>
</evidence>
<dbReference type="KEGG" id="mno:Mnod_2063"/>
<keyword evidence="1" id="KW-0812">Transmembrane</keyword>
<dbReference type="RefSeq" id="WP_015928735.1">
    <property type="nucleotide sequence ID" value="NC_011894.1"/>
</dbReference>
<keyword evidence="3" id="KW-1185">Reference proteome</keyword>
<proteinExistence type="predicted"/>
<dbReference type="AlphaFoldDB" id="B8IUI0"/>
<accession>B8IUI0</accession>
<sequence length="92" mass="10260">MSEGAALIVVLGLWTAIWFTASEDDGAQLPRRDRPWHIDGQYGVDYHASGLKGEPIFAAGARRFLIMLVVGIALIFYLVIIFQPIIDEFILL</sequence>
<keyword evidence="1" id="KW-0472">Membrane</keyword>
<name>B8IUI0_METNO</name>
<dbReference type="HOGENOM" id="CLU_2409863_0_0_5"/>
<reference evidence="2 3" key="1">
    <citation type="submission" date="2009-01" db="EMBL/GenBank/DDBJ databases">
        <title>Complete sequence of chromosome of Methylobacterium nodulans ORS 2060.</title>
        <authorList>
            <consortium name="US DOE Joint Genome Institute"/>
            <person name="Lucas S."/>
            <person name="Copeland A."/>
            <person name="Lapidus A."/>
            <person name="Glavina del Rio T."/>
            <person name="Dalin E."/>
            <person name="Tice H."/>
            <person name="Bruce D."/>
            <person name="Goodwin L."/>
            <person name="Pitluck S."/>
            <person name="Sims D."/>
            <person name="Brettin T."/>
            <person name="Detter J.C."/>
            <person name="Han C."/>
            <person name="Larimer F."/>
            <person name="Land M."/>
            <person name="Hauser L."/>
            <person name="Kyrpides N."/>
            <person name="Ivanova N."/>
            <person name="Marx C.J."/>
            <person name="Richardson P."/>
        </authorList>
    </citation>
    <scope>NUCLEOTIDE SEQUENCE [LARGE SCALE GENOMIC DNA]</scope>
    <source>
        <strain evidence="3">LMG 21967 / CNCM I-2342 / ORS 2060</strain>
    </source>
</reference>
<dbReference type="Proteomes" id="UP000008207">
    <property type="component" value="Chromosome"/>
</dbReference>
<keyword evidence="1" id="KW-1133">Transmembrane helix</keyword>
<feature type="transmembrane region" description="Helical" evidence="1">
    <location>
        <begin position="64"/>
        <end position="86"/>
    </location>
</feature>
<evidence type="ECO:0000256" key="1">
    <source>
        <dbReference type="SAM" id="Phobius"/>
    </source>
</evidence>
<dbReference type="EMBL" id="CP001349">
    <property type="protein sequence ID" value="ACL57048.1"/>
    <property type="molecule type" value="Genomic_DNA"/>
</dbReference>
<gene>
    <name evidence="2" type="ordered locus">Mnod_2063</name>
</gene>